<comment type="similarity">
    <text evidence="1">Belongs to the transferase hexapeptide repeat family.</text>
</comment>
<evidence type="ECO:0000259" key="3">
    <source>
        <dbReference type="Pfam" id="PF00483"/>
    </source>
</evidence>
<protein>
    <submittedName>
        <fullName evidence="6">Mannose-1-phosphate guanylyltransferase</fullName>
    </submittedName>
</protein>
<dbReference type="CDD" id="cd04181">
    <property type="entry name" value="NTP_transferase"/>
    <property type="match status" value="1"/>
</dbReference>
<gene>
    <name evidence="6" type="ORF">D7M11_28110</name>
</gene>
<accession>A0A3B0BIL3</accession>
<keyword evidence="6" id="KW-0808">Transferase</keyword>
<dbReference type="AlphaFoldDB" id="A0A3B0BIL3"/>
<dbReference type="RefSeq" id="WP_120750591.1">
    <property type="nucleotide sequence ID" value="NZ_RBAH01000026.1"/>
</dbReference>
<dbReference type="InterPro" id="IPR005835">
    <property type="entry name" value="NTP_transferase_dom"/>
</dbReference>
<dbReference type="InterPro" id="IPR036900">
    <property type="entry name" value="A-D-PHexomutase_C_sf"/>
</dbReference>
<sequence>MKAIIMAGGKGTRLRPLTCQLPKPMVPLLGRPCMEYIIDLLKRHGITQIGVTMQFMPEAIRSYFGDGREYGVELHYFDEDTPLGTAGSVKNASDFLDERFVVISGDALTDFDLGPVIDFHSRREALATIVLTRVERPLEYGVVMTDEEGRVIRFLEKPDWSEVFSDTVNTGIYVLEPEALQWVAEGKEQDFSSDLFPLLMKRGEPLYGCISEGYWSDIGNMEQYRQAQFDMLEGKVNVAIQGRQLYPGIYAEDGATLPPDSAEWSGPVYIGQGTVIEEGATVGAYTVLGAGNRIGRGSAIGQTIMWDYNQIGEHNEIAGATLCSQIRCYPETVIGEGAVIGSHCTIGPKAHVLPRVKIWPHKRVREHAVQGDSVIWGEIARKPLFTDGAVAGYANEEVTPDFAAKFAGAYGASLAKGKRIAVSSSADGFARLIRSVLIPALQAVGVRVTDAGDSISSAARFGVKALGADGGIHVQVVSEGGRAVCRLECIDAAGLPIGKSAERKVDNALALEDFPRLEVASIPDIRLAEGIMDAYGKRLITELGGESGQGPLTVVAEAANPAVRRLIGVWSGAFGWNVVYVPQETTESAFGSAVVGNSAAFGVRLDYSGELLCLYDEGGKPVPAERVDVLLYMSYFQCCRGRTVGVPLSAPTFLDSAAAALGGQVVRTKRCARAVLEASGDHPFHPVHDPLFGIGLLARNLLGSALSVTQLLQFMPTFSLHSTYVEVPWSEKGRLMRLMTEQMRGRRADLLDGIKVYDESGWVLLLPDTGEPRFTLIAHGEQEESAVELAERYRQELTRHFV</sequence>
<dbReference type="GO" id="GO:0016868">
    <property type="term" value="F:intramolecular phosphotransferase activity"/>
    <property type="evidence" value="ECO:0007669"/>
    <property type="project" value="InterPro"/>
</dbReference>
<evidence type="ECO:0000313" key="7">
    <source>
        <dbReference type="Proteomes" id="UP000282311"/>
    </source>
</evidence>
<dbReference type="InterPro" id="IPR050486">
    <property type="entry name" value="Mannose-1P_guanyltransferase"/>
</dbReference>
<evidence type="ECO:0000256" key="1">
    <source>
        <dbReference type="ARBA" id="ARBA00007274"/>
    </source>
</evidence>
<dbReference type="Gene3D" id="3.30.310.50">
    <property type="entry name" value="Alpha-D-phosphohexomutase, C-terminal domain"/>
    <property type="match status" value="1"/>
</dbReference>
<organism evidence="6 7">
    <name type="scientific">Paenibacillus ginsengarvi</name>
    <dbReference type="NCBI Taxonomy" id="400777"/>
    <lineage>
        <taxon>Bacteria</taxon>
        <taxon>Bacillati</taxon>
        <taxon>Bacillota</taxon>
        <taxon>Bacilli</taxon>
        <taxon>Bacillales</taxon>
        <taxon>Paenibacillaceae</taxon>
        <taxon>Paenibacillus</taxon>
    </lineage>
</organism>
<dbReference type="Pfam" id="PF00483">
    <property type="entry name" value="NTP_transferase"/>
    <property type="match status" value="1"/>
</dbReference>
<name>A0A3B0BIL3_9BACL</name>
<dbReference type="InterPro" id="IPR016055">
    <property type="entry name" value="A-D-PHexomutase_a/b/a-I/II/III"/>
</dbReference>
<comment type="similarity">
    <text evidence="2">Belongs to the phosphohexose mutase family.</text>
</comment>
<evidence type="ECO:0000313" key="6">
    <source>
        <dbReference type="EMBL" id="RKN73015.1"/>
    </source>
</evidence>
<dbReference type="InterPro" id="IPR029044">
    <property type="entry name" value="Nucleotide-diphossugar_trans"/>
</dbReference>
<dbReference type="SUPFAM" id="SSF53738">
    <property type="entry name" value="Phosphoglucomutase, first 3 domains"/>
    <property type="match status" value="1"/>
</dbReference>
<evidence type="ECO:0000259" key="4">
    <source>
        <dbReference type="Pfam" id="PF02878"/>
    </source>
</evidence>
<dbReference type="Gene3D" id="3.40.120.10">
    <property type="entry name" value="Alpha-D-Glucose-1,6-Bisphosphate, subunit A, domain 3"/>
    <property type="match status" value="1"/>
</dbReference>
<feature type="domain" description="Mannose-1-phosphate guanyltransferase C-terminal" evidence="5">
    <location>
        <begin position="265"/>
        <end position="371"/>
    </location>
</feature>
<dbReference type="SUPFAM" id="SSF55957">
    <property type="entry name" value="Phosphoglucomutase, C-terminal domain"/>
    <property type="match status" value="1"/>
</dbReference>
<dbReference type="OrthoDB" id="9801899at2"/>
<dbReference type="Gene3D" id="3.90.550.10">
    <property type="entry name" value="Spore Coat Polysaccharide Biosynthesis Protein SpsA, Chain A"/>
    <property type="match status" value="1"/>
</dbReference>
<feature type="domain" description="Alpha-D-phosphohexomutase alpha/beta/alpha" evidence="4">
    <location>
        <begin position="391"/>
        <end position="511"/>
    </location>
</feature>
<keyword evidence="7" id="KW-1185">Reference proteome</keyword>
<dbReference type="Pfam" id="PF25087">
    <property type="entry name" value="GMPPB_C"/>
    <property type="match status" value="1"/>
</dbReference>
<dbReference type="EMBL" id="RBAH01000026">
    <property type="protein sequence ID" value="RKN73015.1"/>
    <property type="molecule type" value="Genomic_DNA"/>
</dbReference>
<dbReference type="SUPFAM" id="SSF53448">
    <property type="entry name" value="Nucleotide-diphospho-sugar transferases"/>
    <property type="match status" value="1"/>
</dbReference>
<dbReference type="SUPFAM" id="SSF51161">
    <property type="entry name" value="Trimeric LpxA-like enzymes"/>
    <property type="match status" value="1"/>
</dbReference>
<dbReference type="Proteomes" id="UP000282311">
    <property type="component" value="Unassembled WGS sequence"/>
</dbReference>
<dbReference type="InterPro" id="IPR056729">
    <property type="entry name" value="GMPPB_C"/>
</dbReference>
<reference evidence="6 7" key="1">
    <citation type="journal article" date="2007" name="Int. J. Syst. Evol. Microbiol.">
        <title>Paenibacillus ginsengarvi sp. nov., isolated from soil from ginseng cultivation.</title>
        <authorList>
            <person name="Yoon M.H."/>
            <person name="Ten L.N."/>
            <person name="Im W.T."/>
        </authorList>
    </citation>
    <scope>NUCLEOTIDE SEQUENCE [LARGE SCALE GENOMIC DNA]</scope>
    <source>
        <strain evidence="6 7">KCTC 13059</strain>
    </source>
</reference>
<evidence type="ECO:0000259" key="5">
    <source>
        <dbReference type="Pfam" id="PF25087"/>
    </source>
</evidence>
<feature type="domain" description="Nucleotidyl transferase" evidence="3">
    <location>
        <begin position="2"/>
        <end position="231"/>
    </location>
</feature>
<proteinExistence type="inferred from homology"/>
<dbReference type="InterPro" id="IPR005844">
    <property type="entry name" value="A-D-PHexomutase_a/b/a-I"/>
</dbReference>
<dbReference type="GO" id="GO:0005975">
    <property type="term" value="P:carbohydrate metabolic process"/>
    <property type="evidence" value="ECO:0007669"/>
    <property type="project" value="InterPro"/>
</dbReference>
<dbReference type="PANTHER" id="PTHR22572">
    <property type="entry name" value="SUGAR-1-PHOSPHATE GUANYL TRANSFERASE"/>
    <property type="match status" value="1"/>
</dbReference>
<dbReference type="InterPro" id="IPR011004">
    <property type="entry name" value="Trimer_LpxA-like_sf"/>
</dbReference>
<evidence type="ECO:0000256" key="2">
    <source>
        <dbReference type="ARBA" id="ARBA00010231"/>
    </source>
</evidence>
<keyword evidence="6" id="KW-0548">Nucleotidyltransferase</keyword>
<dbReference type="Gene3D" id="2.160.10.10">
    <property type="entry name" value="Hexapeptide repeat proteins"/>
    <property type="match status" value="1"/>
</dbReference>
<dbReference type="Pfam" id="PF02878">
    <property type="entry name" value="PGM_PMM_I"/>
    <property type="match status" value="1"/>
</dbReference>
<comment type="caution">
    <text evidence="6">The sequence shown here is derived from an EMBL/GenBank/DDBJ whole genome shotgun (WGS) entry which is preliminary data.</text>
</comment>
<dbReference type="GO" id="GO:0016779">
    <property type="term" value="F:nucleotidyltransferase activity"/>
    <property type="evidence" value="ECO:0007669"/>
    <property type="project" value="UniProtKB-KW"/>
</dbReference>